<comment type="caution">
    <text evidence="6">The sequence shown here is derived from an EMBL/GenBank/DDBJ whole genome shotgun (WGS) entry which is preliminary data.</text>
</comment>
<dbReference type="AlphaFoldDB" id="A0A9W6SSS9"/>
<dbReference type="InterPro" id="IPR050109">
    <property type="entry name" value="HTH-type_TetR-like_transc_reg"/>
</dbReference>
<dbReference type="SUPFAM" id="SSF48498">
    <property type="entry name" value="Tetracyclin repressor-like, C-terminal domain"/>
    <property type="match status" value="1"/>
</dbReference>
<dbReference type="EMBL" id="BSTX01000005">
    <property type="protein sequence ID" value="GLZ81182.1"/>
    <property type="molecule type" value="Genomic_DNA"/>
</dbReference>
<reference evidence="6" key="1">
    <citation type="submission" date="2023-03" db="EMBL/GenBank/DDBJ databases">
        <title>Actinorhabdospora filicis NBRC 111898.</title>
        <authorList>
            <person name="Ichikawa N."/>
            <person name="Sato H."/>
            <person name="Tonouchi N."/>
        </authorList>
    </citation>
    <scope>NUCLEOTIDE SEQUENCE</scope>
    <source>
        <strain evidence="6">NBRC 111898</strain>
    </source>
</reference>
<dbReference type="PANTHER" id="PTHR30055">
    <property type="entry name" value="HTH-TYPE TRANSCRIPTIONAL REGULATOR RUTR"/>
    <property type="match status" value="1"/>
</dbReference>
<keyword evidence="1" id="KW-0805">Transcription regulation</keyword>
<keyword evidence="7" id="KW-1185">Reference proteome</keyword>
<dbReference type="InterPro" id="IPR009057">
    <property type="entry name" value="Homeodomain-like_sf"/>
</dbReference>
<dbReference type="InterPro" id="IPR036271">
    <property type="entry name" value="Tet_transcr_reg_TetR-rel_C_sf"/>
</dbReference>
<evidence type="ECO:0000256" key="3">
    <source>
        <dbReference type="ARBA" id="ARBA00023163"/>
    </source>
</evidence>
<dbReference type="InterPro" id="IPR001647">
    <property type="entry name" value="HTH_TetR"/>
</dbReference>
<dbReference type="GO" id="GO:0000976">
    <property type="term" value="F:transcription cis-regulatory region binding"/>
    <property type="evidence" value="ECO:0007669"/>
    <property type="project" value="TreeGrafter"/>
</dbReference>
<dbReference type="PROSITE" id="PS50977">
    <property type="entry name" value="HTH_TETR_2"/>
    <property type="match status" value="1"/>
</dbReference>
<evidence type="ECO:0000313" key="6">
    <source>
        <dbReference type="EMBL" id="GLZ81182.1"/>
    </source>
</evidence>
<feature type="DNA-binding region" description="H-T-H motif" evidence="4">
    <location>
        <begin position="51"/>
        <end position="70"/>
    </location>
</feature>
<dbReference type="Pfam" id="PF02909">
    <property type="entry name" value="TetR_C_1"/>
    <property type="match status" value="1"/>
</dbReference>
<dbReference type="GO" id="GO:0045892">
    <property type="term" value="P:negative regulation of DNA-templated transcription"/>
    <property type="evidence" value="ECO:0007669"/>
    <property type="project" value="InterPro"/>
</dbReference>
<evidence type="ECO:0000259" key="5">
    <source>
        <dbReference type="PROSITE" id="PS50977"/>
    </source>
</evidence>
<dbReference type="Gene3D" id="1.10.10.60">
    <property type="entry name" value="Homeodomain-like"/>
    <property type="match status" value="1"/>
</dbReference>
<evidence type="ECO:0000256" key="1">
    <source>
        <dbReference type="ARBA" id="ARBA00023015"/>
    </source>
</evidence>
<evidence type="ECO:0000256" key="2">
    <source>
        <dbReference type="ARBA" id="ARBA00023125"/>
    </source>
</evidence>
<keyword evidence="3" id="KW-0804">Transcription</keyword>
<sequence length="240" mass="25881">MEQAELRKAVDLLWGDVTPRQRRGPRQRIALADVVRAGVAVAERDGWTALSMQRVAEEAGVTANALYTYVPSKAVLVQLLADAVTPAEPPLVQGDATLGERLEVWALAMWDVLMAHPWLLKAPAPIPPVGPNQLRWFQALLSTLRDSGLAAGEVLSLGMFVLASVRGQAAVAVEQHAPGVRGYLDVAGTVVTHARLPVMYELFLEMFAGNPRQGWSGSQDLTFGLRTMVAGVHAYVAART</sequence>
<keyword evidence="2 4" id="KW-0238">DNA-binding</keyword>
<name>A0A9W6SSS9_9ACTN</name>
<gene>
    <name evidence="6" type="ORF">Afil01_59890</name>
</gene>
<dbReference type="InterPro" id="IPR004111">
    <property type="entry name" value="Repressor_TetR_C"/>
</dbReference>
<evidence type="ECO:0000313" key="7">
    <source>
        <dbReference type="Proteomes" id="UP001165079"/>
    </source>
</evidence>
<evidence type="ECO:0000256" key="4">
    <source>
        <dbReference type="PROSITE-ProRule" id="PRU00335"/>
    </source>
</evidence>
<dbReference type="SUPFAM" id="SSF46689">
    <property type="entry name" value="Homeodomain-like"/>
    <property type="match status" value="1"/>
</dbReference>
<accession>A0A9W6SSS9</accession>
<dbReference type="Proteomes" id="UP001165079">
    <property type="component" value="Unassembled WGS sequence"/>
</dbReference>
<protein>
    <recommendedName>
        <fullName evidence="5">HTH tetR-type domain-containing protein</fullName>
    </recommendedName>
</protein>
<dbReference type="Pfam" id="PF00440">
    <property type="entry name" value="TetR_N"/>
    <property type="match status" value="1"/>
</dbReference>
<dbReference type="Gene3D" id="1.10.357.10">
    <property type="entry name" value="Tetracycline Repressor, domain 2"/>
    <property type="match status" value="1"/>
</dbReference>
<feature type="domain" description="HTH tetR-type" evidence="5">
    <location>
        <begin position="28"/>
        <end position="88"/>
    </location>
</feature>
<dbReference type="PANTHER" id="PTHR30055:SF151">
    <property type="entry name" value="TRANSCRIPTIONAL REGULATORY PROTEIN"/>
    <property type="match status" value="1"/>
</dbReference>
<proteinExistence type="predicted"/>
<dbReference type="GO" id="GO:0003700">
    <property type="term" value="F:DNA-binding transcription factor activity"/>
    <property type="evidence" value="ECO:0007669"/>
    <property type="project" value="TreeGrafter"/>
</dbReference>
<dbReference type="RefSeq" id="WP_285666578.1">
    <property type="nucleotide sequence ID" value="NZ_BSTX01000005.1"/>
</dbReference>
<organism evidence="6 7">
    <name type="scientific">Actinorhabdospora filicis</name>
    <dbReference type="NCBI Taxonomy" id="1785913"/>
    <lineage>
        <taxon>Bacteria</taxon>
        <taxon>Bacillati</taxon>
        <taxon>Actinomycetota</taxon>
        <taxon>Actinomycetes</taxon>
        <taxon>Micromonosporales</taxon>
        <taxon>Micromonosporaceae</taxon>
        <taxon>Actinorhabdospora</taxon>
    </lineage>
</organism>